<feature type="transmembrane region" description="Helical" evidence="2">
    <location>
        <begin position="452"/>
        <end position="472"/>
    </location>
</feature>
<dbReference type="EMBL" id="JACEFB010000001">
    <property type="protein sequence ID" value="MBA2224578.1"/>
    <property type="molecule type" value="Genomic_DNA"/>
</dbReference>
<evidence type="ECO:0000313" key="4">
    <source>
        <dbReference type="Proteomes" id="UP000542342"/>
    </source>
</evidence>
<feature type="region of interest" description="Disordered" evidence="1">
    <location>
        <begin position="516"/>
        <end position="558"/>
    </location>
</feature>
<feature type="transmembrane region" description="Helical" evidence="2">
    <location>
        <begin position="264"/>
        <end position="286"/>
    </location>
</feature>
<reference evidence="3 4" key="1">
    <citation type="submission" date="2020-07" db="EMBL/GenBank/DDBJ databases">
        <title>Thermogemmata thermophila gen. nov., sp. nov., a novel moderate thermophilic planctomycete from a Kamchatka hot spring.</title>
        <authorList>
            <person name="Elcheninov A.G."/>
            <person name="Podosokorskaya O.A."/>
            <person name="Kovaleva O.L."/>
            <person name="Novikov A."/>
            <person name="Bonch-Osmolovskaya E.A."/>
            <person name="Toshchakov S.V."/>
            <person name="Kublanov I.V."/>
        </authorList>
    </citation>
    <scope>NUCLEOTIDE SEQUENCE [LARGE SCALE GENOMIC DNA]</scope>
    <source>
        <strain evidence="3 4">2918</strain>
    </source>
</reference>
<dbReference type="NCBIfam" id="TIGR01760">
    <property type="entry name" value="tape_meas_TP901"/>
    <property type="match status" value="1"/>
</dbReference>
<accession>A0A7V8VAR0</accession>
<evidence type="ECO:0000313" key="3">
    <source>
        <dbReference type="EMBL" id="MBA2224578.1"/>
    </source>
</evidence>
<feature type="transmembrane region" description="Helical" evidence="2">
    <location>
        <begin position="413"/>
        <end position="432"/>
    </location>
</feature>
<feature type="compositionally biased region" description="Basic and acidic residues" evidence="1">
    <location>
        <begin position="516"/>
        <end position="547"/>
    </location>
</feature>
<evidence type="ECO:0000256" key="1">
    <source>
        <dbReference type="SAM" id="MobiDB-lite"/>
    </source>
</evidence>
<keyword evidence="4" id="KW-1185">Reference proteome</keyword>
<evidence type="ECO:0000256" key="2">
    <source>
        <dbReference type="SAM" id="Phobius"/>
    </source>
</evidence>
<comment type="caution">
    <text evidence="3">The sequence shown here is derived from an EMBL/GenBank/DDBJ whole genome shotgun (WGS) entry which is preliminary data.</text>
</comment>
<organism evidence="3 4">
    <name type="scientific">Thermogemmata fonticola</name>
    <dbReference type="NCBI Taxonomy" id="2755323"/>
    <lineage>
        <taxon>Bacteria</taxon>
        <taxon>Pseudomonadati</taxon>
        <taxon>Planctomycetota</taxon>
        <taxon>Planctomycetia</taxon>
        <taxon>Gemmatales</taxon>
        <taxon>Gemmataceae</taxon>
        <taxon>Thermogemmata</taxon>
    </lineage>
</organism>
<dbReference type="Proteomes" id="UP000542342">
    <property type="component" value="Unassembled WGS sequence"/>
</dbReference>
<dbReference type="AlphaFoldDB" id="A0A7V8VAR0"/>
<keyword evidence="2" id="KW-0812">Transmembrane</keyword>
<proteinExistence type="predicted"/>
<keyword evidence="2" id="KW-0472">Membrane</keyword>
<protein>
    <submittedName>
        <fullName evidence="3">Phage tail tape measure protein</fullName>
    </submittedName>
</protein>
<name>A0A7V8VAR0_9BACT</name>
<gene>
    <name evidence="3" type="ORF">H0921_00180</name>
</gene>
<sequence>MATASGIRAGAAYVELFVKDSRLVKGLNVTVAKLKAFGAAVTALGAKLTGLGVTLAAPLFGAVKLFSDLGGDMKDLSDRTGVAVEALSQLRYAAEQSGASTDDLEKALRTMSRNIIEAARGSAQAQRSLGRLGLTIADLTGLSPDQQFELIADRLSRIQNPAHRATLAMEIFGRTGANLLPLLSSGAEGIRELRDEADRLGLTMRTEDAAAAEAFGDALDALWKALKQAAFSVGAALAPAIQQVAQWITRVVTLIGGWLQENRALIRIIGAVVAGIVGVGATLLVLGPLLSAIGSAIGLVTFALSAATTAVSLLGGAIAFLLSPIGLVVAAVGGIAAAVLFATDEGKMALDALGQGFHQLLGVASTTWQSIQDAIAAGDLAGAMEVAWLGIHVVWETGIAAITRAWRNFKSFFVELFWSAVYAVARAFNTAWTSIEVAFWTVVNALADGWDWFVYGLTVAFNEFVAFFRRAWARVRNLFNREAAQREVEAINREVEEQNREARARLDRRVRERAPRVEQAREAGRQREEALNQMQEEERRQRQRELEAANAADQERVAAAQRALEQRAAELAAQREQMELERQMAAMEREEPLRRRPEFDLEGLDEAEAKTDVKGTFSAFAVAGLGSDSLAERTARASEQIAKNTDKLVREAQNGGLVFA</sequence>
<dbReference type="InterPro" id="IPR010090">
    <property type="entry name" value="Phage_tape_meas"/>
</dbReference>
<keyword evidence="2" id="KW-1133">Transmembrane helix</keyword>
<feature type="transmembrane region" description="Helical" evidence="2">
    <location>
        <begin position="292"/>
        <end position="314"/>
    </location>
</feature>
<dbReference type="RefSeq" id="WP_194536020.1">
    <property type="nucleotide sequence ID" value="NZ_JACEFB010000001.1"/>
</dbReference>
<feature type="transmembrane region" description="Helical" evidence="2">
    <location>
        <begin position="321"/>
        <end position="342"/>
    </location>
</feature>